<evidence type="ECO:0000313" key="1">
    <source>
        <dbReference type="EMBL" id="QKV52897.1"/>
    </source>
</evidence>
<dbReference type="EMBL" id="CP054840">
    <property type="protein sequence ID" value="QKV52897.1"/>
    <property type="molecule type" value="Genomic_DNA"/>
</dbReference>
<name>A0A6N1X0X8_9BURK</name>
<dbReference type="AlphaFoldDB" id="A0A6N1X0X8"/>
<sequence length="416" mass="43718">MSALFPLDASRRAGIAAASGGEAPAKAAPSALMVDLWPLGSLHVAVGDGTTKHGLAQDACALQRIGATGSPAAMPRAVETLDSVDAALAAPTQEARAGGSLPGSADIPRQAAAAEIALQQQGLQAWLQQGVSTAWGMAADLTNTVWQNLDQVLRRACVHAVRCELMEIAPWLGFDAAEEIATVLVPLLEWTTRPLQQAVRDIATSLAGGDAASPPAQPPGGQRDVRALERELNALLTAKGFKQGTKTLTNMYLRRILLEAVPELSENVANDVTELLVDVGIGKWKSICNQAAQTLLKNSNVALLSYLDVDLSTYWKRTICKALISVAAEGENQVKKQGEKLAGIGLTALMAWTLRAAVPGLHPFTACDVADALCQGLKPRLAAWSDSGVDWVRDALLGMVLADLVSDIDFSDGGGW</sequence>
<keyword evidence="2" id="KW-1185">Reference proteome</keyword>
<reference evidence="1 2" key="1">
    <citation type="submission" date="2020-06" db="EMBL/GenBank/DDBJ databases">
        <title>Acidovorax antarctica sp. nov., isolated from Corinth ice sheet soil, Antarctic Fields Peninsula.</title>
        <authorList>
            <person name="Xu Q."/>
            <person name="Peng F."/>
        </authorList>
    </citation>
    <scope>NUCLEOTIDE SEQUENCE [LARGE SCALE GENOMIC DNA]</scope>
    <source>
        <strain evidence="1 2">16-35-5</strain>
    </source>
</reference>
<dbReference type="KEGG" id="aant:HUK68_08335"/>
<accession>A0A6N1X0X8</accession>
<organism evidence="1 2">
    <name type="scientific">Comamonas antarctica</name>
    <dbReference type="NCBI Taxonomy" id="2743470"/>
    <lineage>
        <taxon>Bacteria</taxon>
        <taxon>Pseudomonadati</taxon>
        <taxon>Pseudomonadota</taxon>
        <taxon>Betaproteobacteria</taxon>
        <taxon>Burkholderiales</taxon>
        <taxon>Comamonadaceae</taxon>
        <taxon>Comamonas</taxon>
    </lineage>
</organism>
<dbReference type="Proteomes" id="UP000509579">
    <property type="component" value="Chromosome"/>
</dbReference>
<proteinExistence type="predicted"/>
<gene>
    <name evidence="1" type="ORF">HUK68_08335</name>
</gene>
<protein>
    <submittedName>
        <fullName evidence="1">Uncharacterized protein</fullName>
    </submittedName>
</protein>
<evidence type="ECO:0000313" key="2">
    <source>
        <dbReference type="Proteomes" id="UP000509579"/>
    </source>
</evidence>
<dbReference type="RefSeq" id="WP_175503774.1">
    <property type="nucleotide sequence ID" value="NZ_CP054840.1"/>
</dbReference>